<dbReference type="Gene3D" id="2.60.40.10">
    <property type="entry name" value="Immunoglobulins"/>
    <property type="match status" value="1"/>
</dbReference>
<proteinExistence type="predicted"/>
<dbReference type="AlphaFoldDB" id="A0A445MSP1"/>
<reference evidence="1" key="1">
    <citation type="submission" date="2018-01" db="EMBL/GenBank/DDBJ databases">
        <authorList>
            <person name="Regsiter A."/>
            <person name="William W."/>
        </authorList>
    </citation>
    <scope>NUCLEOTIDE SEQUENCE</scope>
    <source>
        <strain evidence="1">TRIP AH-1</strain>
    </source>
</reference>
<dbReference type="EMBL" id="OJIN01000044">
    <property type="protein sequence ID" value="SPD72463.1"/>
    <property type="molecule type" value="Genomic_DNA"/>
</dbReference>
<protein>
    <recommendedName>
        <fullName evidence="2">DUF1573 domain-containing protein</fullName>
    </recommendedName>
</protein>
<sequence length="282" mass="31136">MASAKEIPPGGEGKIHITFKTALKSGEKTQAITVNCDDPDNPSISLKVTADIQVSLAATPDRINFGRLKRGVPPLPQYVTLIGNDKDKTEILSVSSNNKNIITEIETLPPKDNKTEKRIKVMVSPDINVGRFREQINIKTSHEKMKELPVFIYGEVMGDIMVFPDNLAFGVFKKGGKYERSVRLRAVSDVTFKLLNVSATTPDLKTEVVTVKEGVEYIVKVTMNEKFDKEYIRGKIIISTDDKVQPTVEIGVFGRAVGEDPAKRATEGAPLIRNKAVSLPNR</sequence>
<accession>A0A445MSP1</accession>
<dbReference type="PANTHER" id="PTHR37833">
    <property type="entry name" value="LIPOPROTEIN-RELATED"/>
    <property type="match status" value="1"/>
</dbReference>
<organism evidence="1">
    <name type="scientific">uncultured Desulfobacterium sp</name>
    <dbReference type="NCBI Taxonomy" id="201089"/>
    <lineage>
        <taxon>Bacteria</taxon>
        <taxon>Pseudomonadati</taxon>
        <taxon>Thermodesulfobacteriota</taxon>
        <taxon>Desulfobacteria</taxon>
        <taxon>Desulfobacterales</taxon>
        <taxon>Desulfobacteriaceae</taxon>
        <taxon>Desulfobacterium</taxon>
        <taxon>environmental samples</taxon>
    </lineage>
</organism>
<dbReference type="InterPro" id="IPR013783">
    <property type="entry name" value="Ig-like_fold"/>
</dbReference>
<gene>
    <name evidence="1" type="ORF">PITCH_A1380011</name>
</gene>
<evidence type="ECO:0000313" key="1">
    <source>
        <dbReference type="EMBL" id="SPD72463.1"/>
    </source>
</evidence>
<evidence type="ECO:0008006" key="2">
    <source>
        <dbReference type="Google" id="ProtNLM"/>
    </source>
</evidence>
<dbReference type="PANTHER" id="PTHR37833:SF1">
    <property type="entry name" value="SIGNAL PEPTIDE PROTEIN"/>
    <property type="match status" value="1"/>
</dbReference>
<name>A0A445MSP1_9BACT</name>